<evidence type="ECO:0000313" key="1">
    <source>
        <dbReference type="EMBL" id="GAG83048.1"/>
    </source>
</evidence>
<sequence length="100" mass="11783">MYLAAFDEKCKKGFYKGFIALDTKESDSDYHFFVQNLSGYWSHKPGRQPAVDIDASGKKIKNPVLADREYQYFNYSKPCFFFCLNNKLARSRSYSKHHYN</sequence>
<comment type="caution">
    <text evidence="1">The sequence shown here is derived from an EMBL/GenBank/DDBJ whole genome shotgun (WGS) entry which is preliminary data.</text>
</comment>
<dbReference type="EMBL" id="BART01019192">
    <property type="protein sequence ID" value="GAG83048.1"/>
    <property type="molecule type" value="Genomic_DNA"/>
</dbReference>
<proteinExistence type="predicted"/>
<reference evidence="1" key="1">
    <citation type="journal article" date="2014" name="Front. Microbiol.">
        <title>High frequency of phylogenetically diverse reductive dehalogenase-homologous genes in deep subseafloor sedimentary metagenomes.</title>
        <authorList>
            <person name="Kawai M."/>
            <person name="Futagami T."/>
            <person name="Toyoda A."/>
            <person name="Takaki Y."/>
            <person name="Nishi S."/>
            <person name="Hori S."/>
            <person name="Arai W."/>
            <person name="Tsubouchi T."/>
            <person name="Morono Y."/>
            <person name="Uchiyama I."/>
            <person name="Ito T."/>
            <person name="Fujiyama A."/>
            <person name="Inagaki F."/>
            <person name="Takami H."/>
        </authorList>
    </citation>
    <scope>NUCLEOTIDE SEQUENCE</scope>
    <source>
        <strain evidence="1">Expedition CK06-06</strain>
    </source>
</reference>
<name>X1BG20_9ZZZZ</name>
<accession>X1BG20</accession>
<organism evidence="1">
    <name type="scientific">marine sediment metagenome</name>
    <dbReference type="NCBI Taxonomy" id="412755"/>
    <lineage>
        <taxon>unclassified sequences</taxon>
        <taxon>metagenomes</taxon>
        <taxon>ecological metagenomes</taxon>
    </lineage>
</organism>
<dbReference type="AlphaFoldDB" id="X1BG20"/>
<gene>
    <name evidence="1" type="ORF">S01H4_35989</name>
</gene>
<protein>
    <submittedName>
        <fullName evidence="1">Uncharacterized protein</fullName>
    </submittedName>
</protein>